<dbReference type="Proteomes" id="UP001153332">
    <property type="component" value="Unassembled WGS sequence"/>
</dbReference>
<comment type="caution">
    <text evidence="1">The sequence shown here is derived from an EMBL/GenBank/DDBJ whole genome shotgun (WGS) entry which is preliminary data.</text>
</comment>
<reference evidence="1" key="1">
    <citation type="submission" date="2022-12" db="EMBL/GenBank/DDBJ databases">
        <title>Genome Sequence of Lasiodiplodia mahajangana.</title>
        <authorList>
            <person name="Buettner E."/>
        </authorList>
    </citation>
    <scope>NUCLEOTIDE SEQUENCE</scope>
    <source>
        <strain evidence="1">VT137</strain>
    </source>
</reference>
<accession>A0ACC2JYD5</accession>
<dbReference type="EMBL" id="JAPUUL010000121">
    <property type="protein sequence ID" value="KAJ8132495.1"/>
    <property type="molecule type" value="Genomic_DNA"/>
</dbReference>
<organism evidence="1 2">
    <name type="scientific">Lasiodiplodia mahajangana</name>
    <dbReference type="NCBI Taxonomy" id="1108764"/>
    <lineage>
        <taxon>Eukaryota</taxon>
        <taxon>Fungi</taxon>
        <taxon>Dikarya</taxon>
        <taxon>Ascomycota</taxon>
        <taxon>Pezizomycotina</taxon>
        <taxon>Dothideomycetes</taxon>
        <taxon>Dothideomycetes incertae sedis</taxon>
        <taxon>Botryosphaeriales</taxon>
        <taxon>Botryosphaeriaceae</taxon>
        <taxon>Lasiodiplodia</taxon>
    </lineage>
</organism>
<protein>
    <submittedName>
        <fullName evidence="1">Uncharacterized protein</fullName>
    </submittedName>
</protein>
<proteinExistence type="predicted"/>
<evidence type="ECO:0000313" key="2">
    <source>
        <dbReference type="Proteomes" id="UP001153332"/>
    </source>
</evidence>
<name>A0ACC2JYD5_9PEZI</name>
<evidence type="ECO:0000313" key="1">
    <source>
        <dbReference type="EMBL" id="KAJ8132495.1"/>
    </source>
</evidence>
<keyword evidence="2" id="KW-1185">Reference proteome</keyword>
<sequence>MHPGNYAKKTHHHLDPGQAAGPSPTDLATAEERNGYRTDGPRDSRTTSLMRGREVRQGTANRAEWWPLYTTAARPCL</sequence>
<gene>
    <name evidence="1" type="ORF">O1611_g1130</name>
</gene>